<dbReference type="OrthoDB" id="603754at2759"/>
<dbReference type="AlphaFoldDB" id="A0A1U8Q764"/>
<dbReference type="GeneID" id="104605191"/>
<keyword evidence="2" id="KW-1185">Reference proteome</keyword>
<name>A0A1U8Q764_NELNU</name>
<dbReference type="OMA" id="SNENCEY"/>
<reference evidence="3" key="1">
    <citation type="submission" date="2025-08" db="UniProtKB">
        <authorList>
            <consortium name="RefSeq"/>
        </authorList>
    </citation>
    <scope>IDENTIFICATION</scope>
</reference>
<proteinExistence type="predicted"/>
<dbReference type="RefSeq" id="XP_019054633.1">
    <property type="nucleotide sequence ID" value="XM_019199088.1"/>
</dbReference>
<accession>A0A1U8Q764</accession>
<evidence type="ECO:0000256" key="1">
    <source>
        <dbReference type="SAM" id="MobiDB-lite"/>
    </source>
</evidence>
<evidence type="ECO:0000313" key="3">
    <source>
        <dbReference type="RefSeq" id="XP_019054633.1"/>
    </source>
</evidence>
<dbReference type="InParanoid" id="A0A1U8Q764"/>
<evidence type="ECO:0000313" key="2">
    <source>
        <dbReference type="Proteomes" id="UP000189703"/>
    </source>
</evidence>
<gene>
    <name evidence="3" type="primary">LOC104605191</name>
</gene>
<dbReference type="FunCoup" id="A0A1U8Q764">
    <property type="interactions" value="696"/>
</dbReference>
<sequence length="650" mass="70638">MGNWEDKDFYHNLSRKELQGLCKKHGLSANKTNSNLVKLLVSFFQKKANWSRSLDVPAPTSSTSQLEPVPKINPMGEIHKDLVGMQGVDASDADSCGPSSCSKEAKGCDSTQSQTVNQNEVCSSIAVQMSMKASGEALNMPMKDNSSNGTGEGGLGYSASDIQVSASHQQFNAQSDTSGLKYEKNESLKSMGLTISDQYLLGSTRDGGSSNVPTSQCRNINSSACSAENKVASAGTSAEVPLNSFQFYVWSEEGINLHVDLNSNVTDWIKGLKNEVCIYQKVPSKSRVLHQELRRLADGDEQMKTLQLQNSDLGHQTAGDLIYSGSCLNSILNDEDQLQAAHEDGIDGSLRSFTVIPSSNPEVSGNLKEDNELFPSVSTPNSSLKVLVASSMESCPMDGEVVTLHSEPPHKVASSSVLETNLDQQNCLVSSEHHSSQFGSTCPENFKTVCNGNSNVLQERNLLVSGKTCEDLILLNNGSLENPSEVCAGSSSVSMEMQFSEVASRVKGTSDSPFQNCGVLDLDNQMQKAHAENGRSVNYEPDQSTCGDPPSTYAEEWERSSPINVRESSECSQIDNSSERTCKRTQGSVFSEGIQNKKSRKYNEGKIGHSKHAVKNLRSAKHLAREVLPRRSSRLVSKMRVGKSETQRWI</sequence>
<dbReference type="PANTHER" id="PTHR36376:SF1">
    <property type="entry name" value="OS09G0514700 PROTEIN"/>
    <property type="match status" value="1"/>
</dbReference>
<protein>
    <submittedName>
        <fullName evidence="3">Uncharacterized protein LOC104605191 isoform X1</fullName>
    </submittedName>
</protein>
<organism evidence="2 3">
    <name type="scientific">Nelumbo nucifera</name>
    <name type="common">Sacred lotus</name>
    <dbReference type="NCBI Taxonomy" id="4432"/>
    <lineage>
        <taxon>Eukaryota</taxon>
        <taxon>Viridiplantae</taxon>
        <taxon>Streptophyta</taxon>
        <taxon>Embryophyta</taxon>
        <taxon>Tracheophyta</taxon>
        <taxon>Spermatophyta</taxon>
        <taxon>Magnoliopsida</taxon>
        <taxon>Proteales</taxon>
        <taxon>Nelumbonaceae</taxon>
        <taxon>Nelumbo</taxon>
    </lineage>
</organism>
<dbReference type="PANTHER" id="PTHR36376">
    <property type="entry name" value="OS09G0514700 PROTEIN"/>
    <property type="match status" value="1"/>
</dbReference>
<dbReference type="Proteomes" id="UP000189703">
    <property type="component" value="Unplaced"/>
</dbReference>
<feature type="region of interest" description="Disordered" evidence="1">
    <location>
        <begin position="54"/>
        <end position="73"/>
    </location>
</feature>